<dbReference type="AlphaFoldDB" id="A0A9Q6LI48"/>
<evidence type="ECO:0000313" key="13">
    <source>
        <dbReference type="Proteomes" id="UP000422232"/>
    </source>
</evidence>
<feature type="transmembrane region" description="Helical" evidence="10">
    <location>
        <begin position="40"/>
        <end position="67"/>
    </location>
</feature>
<comment type="subcellular location">
    <subcellularLocation>
        <location evidence="2">Cell inner membrane</location>
        <topology evidence="2">Multi-pass membrane protein</topology>
    </subcellularLocation>
</comment>
<dbReference type="EMBL" id="CP038908">
    <property type="protein sequence ID" value="QGO04265.1"/>
    <property type="molecule type" value="Genomic_DNA"/>
</dbReference>
<dbReference type="InterPro" id="IPR010817">
    <property type="entry name" value="HemY_N"/>
</dbReference>
<dbReference type="SUPFAM" id="SSF48452">
    <property type="entry name" value="TPR-like"/>
    <property type="match status" value="1"/>
</dbReference>
<dbReference type="Proteomes" id="UP000422232">
    <property type="component" value="Chromosome"/>
</dbReference>
<evidence type="ECO:0000256" key="3">
    <source>
        <dbReference type="ARBA" id="ARBA00004744"/>
    </source>
</evidence>
<evidence type="ECO:0000259" key="11">
    <source>
        <dbReference type="Pfam" id="PF07219"/>
    </source>
</evidence>
<comment type="function">
    <text evidence="1">Involved in a late step of protoheme IX synthesis.</text>
</comment>
<evidence type="ECO:0000313" key="12">
    <source>
        <dbReference type="EMBL" id="QGO04265.1"/>
    </source>
</evidence>
<evidence type="ECO:0000256" key="9">
    <source>
        <dbReference type="ARBA" id="ARBA00023244"/>
    </source>
</evidence>
<evidence type="ECO:0000256" key="10">
    <source>
        <dbReference type="SAM" id="Phobius"/>
    </source>
</evidence>
<keyword evidence="9" id="KW-0627">Porphyrin biosynthesis</keyword>
<dbReference type="GO" id="GO:0005886">
    <property type="term" value="C:plasma membrane"/>
    <property type="evidence" value="ECO:0007669"/>
    <property type="project" value="UniProtKB-SubCell"/>
</dbReference>
<dbReference type="InterPro" id="IPR005254">
    <property type="entry name" value="Heme_biosyn_assoc_TPR_pro"/>
</dbReference>
<keyword evidence="7 10" id="KW-1133">Transmembrane helix</keyword>
<proteinExistence type="predicted"/>
<accession>A0A9Q6LI48</accession>
<keyword evidence="5" id="KW-0997">Cell inner membrane</keyword>
<keyword evidence="6 10" id="KW-0812">Transmembrane</keyword>
<sequence>MRLLFGIGLLIAAVVAGVYLNAYQGEVSVQFGAFLLHVPLWLVMISLIIMITLWIVLKSIVVGLWNYPSRWARSQARRRRAKQKEALKKALKGFISGRYAEAEHYFVQSRGEILDGEAQLLAAQAAHQQGLTQQCEYYLQEARKQGVDRIDIDVMRARHALDRGDGSVALKIAETIAHHCPKQVDTLYLRLECYRMLSQWSLLIQLIPELKQYTHMSKEAREAILIEAYQGQLIALSQEKGVQELHELWRAVPRSLKKHPVVLIAYADALSAHQQGSEAEKLLVKQLNQSFDAPLLSCYSRLQGTDANKQFAQVQKWQLEQPETLAIDHALARLAVRAKHYDKARLYYKKALERSKDYQIELEYAELLARLGDQRQRPPSSEVQHYSILSRHQIL</sequence>
<keyword evidence="13" id="KW-1185">Reference proteome</keyword>
<evidence type="ECO:0000256" key="4">
    <source>
        <dbReference type="ARBA" id="ARBA00022475"/>
    </source>
</evidence>
<feature type="domain" description="HemY N-terminal" evidence="11">
    <location>
        <begin position="25"/>
        <end position="130"/>
    </location>
</feature>
<keyword evidence="4" id="KW-1003">Cell membrane</keyword>
<evidence type="ECO:0000256" key="5">
    <source>
        <dbReference type="ARBA" id="ARBA00022519"/>
    </source>
</evidence>
<evidence type="ECO:0000256" key="2">
    <source>
        <dbReference type="ARBA" id="ARBA00004429"/>
    </source>
</evidence>
<dbReference type="GO" id="GO:0042168">
    <property type="term" value="P:heme metabolic process"/>
    <property type="evidence" value="ECO:0007669"/>
    <property type="project" value="InterPro"/>
</dbReference>
<keyword evidence="8 10" id="KW-0472">Membrane</keyword>
<protein>
    <submittedName>
        <fullName evidence="12">Protoheme IX biogenesis protein</fullName>
    </submittedName>
</protein>
<dbReference type="Gene3D" id="1.25.40.10">
    <property type="entry name" value="Tetratricopeptide repeat domain"/>
    <property type="match status" value="1"/>
</dbReference>
<organism evidence="12 13">
    <name type="scientific">Piscirickettsia salmonis</name>
    <dbReference type="NCBI Taxonomy" id="1238"/>
    <lineage>
        <taxon>Bacteria</taxon>
        <taxon>Pseudomonadati</taxon>
        <taxon>Pseudomonadota</taxon>
        <taxon>Gammaproteobacteria</taxon>
        <taxon>Thiotrichales</taxon>
        <taxon>Piscirickettsiaceae</taxon>
        <taxon>Piscirickettsia</taxon>
    </lineage>
</organism>
<reference evidence="12 13" key="1">
    <citation type="submission" date="2019-04" db="EMBL/GenBank/DDBJ databases">
        <title>Complete genome sequencing of Piscirickettsia salmonis strain Psal-009.</title>
        <authorList>
            <person name="Schober I."/>
            <person name="Bunk B."/>
            <person name="Sproer C."/>
            <person name="Carril G.P."/>
            <person name="Riedel T."/>
            <person name="Flores-Herrera P.A."/>
            <person name="Nourdin-Galindo G."/>
            <person name="Marshall S.H."/>
            <person name="Overmann J."/>
        </authorList>
    </citation>
    <scope>NUCLEOTIDE SEQUENCE [LARGE SCALE GENOMIC DNA]</scope>
    <source>
        <strain evidence="12 13">Psal-009</strain>
    </source>
</reference>
<evidence type="ECO:0000256" key="8">
    <source>
        <dbReference type="ARBA" id="ARBA00023136"/>
    </source>
</evidence>
<evidence type="ECO:0000256" key="6">
    <source>
        <dbReference type="ARBA" id="ARBA00022692"/>
    </source>
</evidence>
<evidence type="ECO:0000256" key="1">
    <source>
        <dbReference type="ARBA" id="ARBA00002962"/>
    </source>
</evidence>
<dbReference type="RefSeq" id="WP_155047034.1">
    <property type="nucleotide sequence ID" value="NZ_CP038893.1"/>
</dbReference>
<dbReference type="Pfam" id="PF07219">
    <property type="entry name" value="HemY_N"/>
    <property type="match status" value="1"/>
</dbReference>
<dbReference type="InterPro" id="IPR011990">
    <property type="entry name" value="TPR-like_helical_dom_sf"/>
</dbReference>
<evidence type="ECO:0000256" key="7">
    <source>
        <dbReference type="ARBA" id="ARBA00022989"/>
    </source>
</evidence>
<name>A0A9Q6LI48_PISSA</name>
<comment type="pathway">
    <text evidence="3">Porphyrin-containing compound metabolism; protoheme biosynthesis.</text>
</comment>
<dbReference type="GO" id="GO:0006779">
    <property type="term" value="P:porphyrin-containing compound biosynthetic process"/>
    <property type="evidence" value="ECO:0007669"/>
    <property type="project" value="UniProtKB-KW"/>
</dbReference>
<gene>
    <name evidence="12" type="ORF">Psal009_00123</name>
</gene>
<dbReference type="NCBIfam" id="TIGR00540">
    <property type="entry name" value="TPR_hemY_coli"/>
    <property type="match status" value="1"/>
</dbReference>